<dbReference type="OrthoDB" id="2530052at2"/>
<dbReference type="PANTHER" id="PTHR12304">
    <property type="entry name" value="INOSINE-URIDINE PREFERRING NUCLEOSIDE HYDROLASE"/>
    <property type="match status" value="1"/>
</dbReference>
<dbReference type="AlphaFoldDB" id="A0A559KGG2"/>
<evidence type="ECO:0000313" key="4">
    <source>
        <dbReference type="EMBL" id="TVY11220.1"/>
    </source>
</evidence>
<dbReference type="SUPFAM" id="SSF53590">
    <property type="entry name" value="Nucleoside hydrolase"/>
    <property type="match status" value="1"/>
</dbReference>
<dbReference type="Proteomes" id="UP000317036">
    <property type="component" value="Unassembled WGS sequence"/>
</dbReference>
<accession>A0A559KGG2</accession>
<keyword evidence="1 4" id="KW-0378">Hydrolase</keyword>
<feature type="domain" description="Inosine/uridine-preferring nucleoside hydrolase" evidence="3">
    <location>
        <begin position="13"/>
        <end position="247"/>
    </location>
</feature>
<proteinExistence type="predicted"/>
<protein>
    <submittedName>
        <fullName evidence="4">Nucleoside hydrolase</fullName>
    </submittedName>
</protein>
<comment type="caution">
    <text evidence="4">The sequence shown here is derived from an EMBL/GenBank/DDBJ whole genome shotgun (WGS) entry which is preliminary data.</text>
</comment>
<dbReference type="Pfam" id="PF01156">
    <property type="entry name" value="IU_nuc_hydro"/>
    <property type="match status" value="1"/>
</dbReference>
<evidence type="ECO:0000256" key="1">
    <source>
        <dbReference type="ARBA" id="ARBA00022801"/>
    </source>
</evidence>
<name>A0A559KGG2_9BACL</name>
<keyword evidence="2" id="KW-0326">Glycosidase</keyword>
<dbReference type="GO" id="GO:0008477">
    <property type="term" value="F:purine nucleosidase activity"/>
    <property type="evidence" value="ECO:0007669"/>
    <property type="project" value="TreeGrafter"/>
</dbReference>
<keyword evidence="5" id="KW-1185">Reference proteome</keyword>
<organism evidence="4 5">
    <name type="scientific">Paenibacillus cremeus</name>
    <dbReference type="NCBI Taxonomy" id="2163881"/>
    <lineage>
        <taxon>Bacteria</taxon>
        <taxon>Bacillati</taxon>
        <taxon>Bacillota</taxon>
        <taxon>Bacilli</taxon>
        <taxon>Bacillales</taxon>
        <taxon>Paenibacillaceae</taxon>
        <taxon>Paenibacillus</taxon>
    </lineage>
</organism>
<evidence type="ECO:0000256" key="2">
    <source>
        <dbReference type="ARBA" id="ARBA00023295"/>
    </source>
</evidence>
<dbReference type="InterPro" id="IPR001910">
    <property type="entry name" value="Inosine/uridine_hydrolase_dom"/>
</dbReference>
<dbReference type="Gene3D" id="3.90.245.10">
    <property type="entry name" value="Ribonucleoside hydrolase-like"/>
    <property type="match status" value="1"/>
</dbReference>
<gene>
    <name evidence="4" type="ORF">FPZ49_04370</name>
</gene>
<dbReference type="GO" id="GO:0005829">
    <property type="term" value="C:cytosol"/>
    <property type="evidence" value="ECO:0007669"/>
    <property type="project" value="TreeGrafter"/>
</dbReference>
<evidence type="ECO:0000259" key="3">
    <source>
        <dbReference type="Pfam" id="PF01156"/>
    </source>
</evidence>
<dbReference type="PANTHER" id="PTHR12304:SF4">
    <property type="entry name" value="URIDINE NUCLEOSIDASE"/>
    <property type="match status" value="1"/>
</dbReference>
<dbReference type="InterPro" id="IPR036452">
    <property type="entry name" value="Ribo_hydro-like"/>
</dbReference>
<dbReference type="InterPro" id="IPR023186">
    <property type="entry name" value="IUNH"/>
</dbReference>
<dbReference type="GO" id="GO:0006152">
    <property type="term" value="P:purine nucleoside catabolic process"/>
    <property type="evidence" value="ECO:0007669"/>
    <property type="project" value="TreeGrafter"/>
</dbReference>
<sequence>MPYDVPEQKKIRLIINTDAKNEADDQFAIVHALLTPRFKIRGIIAAHFGTHRTNESMLESYRECEHVLSLMKMASKVALYKGAERAMPDEATPVHSEGAELIIREALADDPTPLYVVFLGPLTDLASAYLAEPAIAGRFTALWIGGGQWPKGEREFNLLNDIDAANVVMASPIDLWQVPRDVYSTIRTSLAELALKVRPYGEIGHYLFQQMLEVNEAGASNPRFPKGEMWALGDSPAIHLLLDDHAYHFELKPAPRFTKDMYYVHYQNERMIRVYNYVDSRFTLEDMFAKIALFHACSE</sequence>
<reference evidence="4 5" key="1">
    <citation type="submission" date="2019-07" db="EMBL/GenBank/DDBJ databases">
        <authorList>
            <person name="Kim J."/>
        </authorList>
    </citation>
    <scope>NUCLEOTIDE SEQUENCE [LARGE SCALE GENOMIC DNA]</scope>
    <source>
        <strain evidence="4 5">JC52</strain>
    </source>
</reference>
<evidence type="ECO:0000313" key="5">
    <source>
        <dbReference type="Proteomes" id="UP000317036"/>
    </source>
</evidence>
<dbReference type="EMBL" id="VNJI01000004">
    <property type="protein sequence ID" value="TVY11220.1"/>
    <property type="molecule type" value="Genomic_DNA"/>
</dbReference>